<evidence type="ECO:0000313" key="2">
    <source>
        <dbReference type="Proteomes" id="UP000054653"/>
    </source>
</evidence>
<proteinExistence type="predicted"/>
<keyword evidence="2" id="KW-1185">Reference proteome</keyword>
<protein>
    <submittedName>
        <fullName evidence="1">Uncharacterized protein</fullName>
    </submittedName>
</protein>
<comment type="caution">
    <text evidence="1">The sequence shown here is derived from an EMBL/GenBank/DDBJ whole genome shotgun (WGS) entry which is preliminary data.</text>
</comment>
<organism evidence="1 2">
    <name type="scientific">Trichinella britovi</name>
    <name type="common">Parasitic roundworm</name>
    <dbReference type="NCBI Taxonomy" id="45882"/>
    <lineage>
        <taxon>Eukaryota</taxon>
        <taxon>Metazoa</taxon>
        <taxon>Ecdysozoa</taxon>
        <taxon>Nematoda</taxon>
        <taxon>Enoplea</taxon>
        <taxon>Dorylaimia</taxon>
        <taxon>Trichinellida</taxon>
        <taxon>Trichinellidae</taxon>
        <taxon>Trichinella</taxon>
    </lineage>
</organism>
<gene>
    <name evidence="1" type="ORF">T03_3027</name>
</gene>
<feature type="non-terminal residue" evidence="1">
    <location>
        <position position="1"/>
    </location>
</feature>
<dbReference type="EMBL" id="JYDI01000247">
    <property type="protein sequence ID" value="KRY47318.1"/>
    <property type="molecule type" value="Genomic_DNA"/>
</dbReference>
<reference evidence="1 2" key="1">
    <citation type="submission" date="2015-01" db="EMBL/GenBank/DDBJ databases">
        <title>Evolution of Trichinella species and genotypes.</title>
        <authorList>
            <person name="Korhonen P.K."/>
            <person name="Edoardo P."/>
            <person name="Giuseppe L.R."/>
            <person name="Gasser R.B."/>
        </authorList>
    </citation>
    <scope>NUCLEOTIDE SEQUENCE [LARGE SCALE GENOMIC DNA]</scope>
    <source>
        <strain evidence="1">ISS120</strain>
    </source>
</reference>
<accession>A0A0V1CDI0</accession>
<dbReference type="Proteomes" id="UP000054653">
    <property type="component" value="Unassembled WGS sequence"/>
</dbReference>
<sequence>LSRCRPVSNSFQQVIHALKLNRTLGRGFPSAPLLTRVASQNLAVGRRFPSSWGLHFSRASSKEHPSRRFNSQFERRPFGASSYHISSVLVQCRFSDVPMRIGSPYLAELLDAMLVSRGSGLCPELLEYGCKVQLEVIFSYSYPTIPSLRSGL</sequence>
<name>A0A0V1CDI0_TRIBR</name>
<dbReference type="AlphaFoldDB" id="A0A0V1CDI0"/>
<evidence type="ECO:0000313" key="1">
    <source>
        <dbReference type="EMBL" id="KRY47318.1"/>
    </source>
</evidence>